<keyword evidence="4" id="KW-1185">Reference proteome</keyword>
<dbReference type="InterPro" id="IPR006683">
    <property type="entry name" value="Thioestr_dom"/>
</dbReference>
<accession>A0A0L6UH28</accession>
<dbReference type="AlphaFoldDB" id="A0A0L6UH28"/>
<reference evidence="3 4" key="1">
    <citation type="submission" date="2015-08" db="EMBL/GenBank/DDBJ databases">
        <title>Next Generation Sequencing and Analysis of the Genome of Puccinia sorghi L Schw, the Causal Agent of Maize Common Rust.</title>
        <authorList>
            <person name="Rochi L."/>
            <person name="Burguener G."/>
            <person name="Darino M."/>
            <person name="Turjanski A."/>
            <person name="Kreff E."/>
            <person name="Dieguez M.J."/>
            <person name="Sacco F."/>
        </authorList>
    </citation>
    <scope>NUCLEOTIDE SEQUENCE [LARGE SCALE GENOMIC DNA]</scope>
    <source>
        <strain evidence="3 4">RO10H11247</strain>
    </source>
</reference>
<proteinExistence type="predicted"/>
<protein>
    <recommendedName>
        <fullName evidence="2">Thioesterase domain-containing protein</fullName>
    </recommendedName>
</protein>
<dbReference type="OrthoDB" id="2420454at2759"/>
<dbReference type="Proteomes" id="UP000037035">
    <property type="component" value="Unassembled WGS sequence"/>
</dbReference>
<sequence>MSRLNGTANVRLAGIRQHLTSGSRASSLGLAPSSRTTTTTAAADNNNNSSRTTQHDDHGRHSSTTRDPSSSKKKKKDTPSTVWTNPLNYRYWLSIQARWSDNDVYGHMNKFRAIPFPFLSLSSGLPSYRRKKKEKKRKELVDYRSQVRQRADEGQTWVTNGSAKYYELFDTIVNKYIQEEGKGGGEKMIGLVVHSSCDYLAPVAGFPGQVVLGLATAKVGETSVRWRVGVWSVDPRTTTTTTTTSSSSVDYKDHANSCHAYGLFIHTFVNPNSRHQPTPLSPALRNAALRLLVHNNS</sequence>
<feature type="domain" description="Thioesterase" evidence="2">
    <location>
        <begin position="164"/>
        <end position="237"/>
    </location>
</feature>
<organism evidence="3 4">
    <name type="scientific">Puccinia sorghi</name>
    <dbReference type="NCBI Taxonomy" id="27349"/>
    <lineage>
        <taxon>Eukaryota</taxon>
        <taxon>Fungi</taxon>
        <taxon>Dikarya</taxon>
        <taxon>Basidiomycota</taxon>
        <taxon>Pucciniomycotina</taxon>
        <taxon>Pucciniomycetes</taxon>
        <taxon>Pucciniales</taxon>
        <taxon>Pucciniaceae</taxon>
        <taxon>Puccinia</taxon>
    </lineage>
</organism>
<evidence type="ECO:0000256" key="1">
    <source>
        <dbReference type="SAM" id="MobiDB-lite"/>
    </source>
</evidence>
<feature type="region of interest" description="Disordered" evidence="1">
    <location>
        <begin position="23"/>
        <end position="80"/>
    </location>
</feature>
<evidence type="ECO:0000313" key="3">
    <source>
        <dbReference type="EMBL" id="KNZ47120.1"/>
    </source>
</evidence>
<dbReference type="VEuPathDB" id="FungiDB:VP01_666g15"/>
<feature type="compositionally biased region" description="Low complexity" evidence="1">
    <location>
        <begin position="31"/>
        <end position="52"/>
    </location>
</feature>
<dbReference type="STRING" id="27349.A0A0L6UH28"/>
<dbReference type="EMBL" id="LAVV01012017">
    <property type="protein sequence ID" value="KNZ47120.1"/>
    <property type="molecule type" value="Genomic_DNA"/>
</dbReference>
<evidence type="ECO:0000313" key="4">
    <source>
        <dbReference type="Proteomes" id="UP000037035"/>
    </source>
</evidence>
<dbReference type="Pfam" id="PF03061">
    <property type="entry name" value="4HBT"/>
    <property type="match status" value="1"/>
</dbReference>
<dbReference type="SUPFAM" id="SSF54637">
    <property type="entry name" value="Thioesterase/thiol ester dehydrase-isomerase"/>
    <property type="match status" value="1"/>
</dbReference>
<comment type="caution">
    <text evidence="3">The sequence shown here is derived from an EMBL/GenBank/DDBJ whole genome shotgun (WGS) entry which is preliminary data.</text>
</comment>
<gene>
    <name evidence="3" type="ORF">VP01_666g15</name>
</gene>
<dbReference type="InterPro" id="IPR029069">
    <property type="entry name" value="HotDog_dom_sf"/>
</dbReference>
<name>A0A0L6UH28_9BASI</name>
<evidence type="ECO:0000259" key="2">
    <source>
        <dbReference type="Pfam" id="PF03061"/>
    </source>
</evidence>
<dbReference type="Gene3D" id="3.10.129.10">
    <property type="entry name" value="Hotdog Thioesterase"/>
    <property type="match status" value="1"/>
</dbReference>